<evidence type="ECO:0000256" key="2">
    <source>
        <dbReference type="SAM" id="MobiDB-lite"/>
    </source>
</evidence>
<evidence type="ECO:0000313" key="5">
    <source>
        <dbReference type="Proteomes" id="UP000008457"/>
    </source>
</evidence>
<dbReference type="SUPFAM" id="SSF49373">
    <property type="entry name" value="Invasin/intimin cell-adhesion fragments"/>
    <property type="match status" value="3"/>
</dbReference>
<dbReference type="OrthoDB" id="340819at2"/>
<dbReference type="InterPro" id="IPR006584">
    <property type="entry name" value="Cellulose-bd_IV"/>
</dbReference>
<organism evidence="4 5">
    <name type="scientific">Mahella australiensis (strain DSM 15567 / CIP 107919 / 50-1 BON)</name>
    <dbReference type="NCBI Taxonomy" id="697281"/>
    <lineage>
        <taxon>Bacteria</taxon>
        <taxon>Bacillati</taxon>
        <taxon>Bacillota</taxon>
        <taxon>Clostridia</taxon>
        <taxon>Thermoanaerobacterales</taxon>
        <taxon>Thermoanaerobacterales Family IV. Incertae Sedis</taxon>
        <taxon>Mahella</taxon>
    </lineage>
</organism>
<dbReference type="Pfam" id="PF13229">
    <property type="entry name" value="Beta_helix"/>
    <property type="match status" value="1"/>
</dbReference>
<keyword evidence="5" id="KW-1185">Reference proteome</keyword>
<reference evidence="4 5" key="2">
    <citation type="journal article" date="2011" name="Stand. Genomic Sci.">
        <title>Complete genome sequence of Mahella australiensis type strain (50-1 BON).</title>
        <authorList>
            <person name="Sikorski J."/>
            <person name="Teshima H."/>
            <person name="Nolan M."/>
            <person name="Lucas S."/>
            <person name="Hammon N."/>
            <person name="Deshpande S."/>
            <person name="Cheng J.F."/>
            <person name="Pitluck S."/>
            <person name="Liolios K."/>
            <person name="Pagani I."/>
            <person name="Ivanova N."/>
            <person name="Huntemann M."/>
            <person name="Mavromatis K."/>
            <person name="Ovchinikova G."/>
            <person name="Pati A."/>
            <person name="Tapia R."/>
            <person name="Han C."/>
            <person name="Goodwin L."/>
            <person name="Chen A."/>
            <person name="Palaniappan K."/>
            <person name="Land M."/>
            <person name="Hauser L."/>
            <person name="Ngatchou-Djao O.D."/>
            <person name="Rohde M."/>
            <person name="Pukall R."/>
            <person name="Spring S."/>
            <person name="Abt B."/>
            <person name="Goker M."/>
            <person name="Detter J.C."/>
            <person name="Woyke T."/>
            <person name="Bristow J."/>
            <person name="Markowitz V."/>
            <person name="Hugenholtz P."/>
            <person name="Eisen J.A."/>
            <person name="Kyrpides N.C."/>
            <person name="Klenk H.P."/>
            <person name="Lapidus A."/>
        </authorList>
    </citation>
    <scope>NUCLEOTIDE SEQUENCE [LARGE SCALE GENOMIC DNA]</scope>
    <source>
        <strain evidence="5">DSM 15567 / CIP 107919 / 50-1 BON</strain>
    </source>
</reference>
<name>F3ZZ44_MAHA5</name>
<feature type="compositionally biased region" description="Polar residues" evidence="2">
    <location>
        <begin position="189"/>
        <end position="203"/>
    </location>
</feature>
<dbReference type="Gene3D" id="2.60.40.1080">
    <property type="match status" value="3"/>
</dbReference>
<dbReference type="PROSITE" id="PS51175">
    <property type="entry name" value="CBM6"/>
    <property type="match status" value="1"/>
</dbReference>
<feature type="region of interest" description="Disordered" evidence="2">
    <location>
        <begin position="178"/>
        <end position="208"/>
    </location>
</feature>
<dbReference type="Gene3D" id="2.60.120.260">
    <property type="entry name" value="Galactose-binding domain-like"/>
    <property type="match status" value="2"/>
</dbReference>
<dbReference type="InterPro" id="IPR008964">
    <property type="entry name" value="Invasin/intimin_cell_adhesion"/>
</dbReference>
<evidence type="ECO:0000259" key="3">
    <source>
        <dbReference type="PROSITE" id="PS51175"/>
    </source>
</evidence>
<dbReference type="SMART" id="SM00710">
    <property type="entry name" value="PbH1"/>
    <property type="match status" value="8"/>
</dbReference>
<dbReference type="InterPro" id="IPR039448">
    <property type="entry name" value="Beta_helix"/>
</dbReference>
<evidence type="ECO:0000256" key="1">
    <source>
        <dbReference type="ARBA" id="ARBA00022729"/>
    </source>
</evidence>
<dbReference type="Proteomes" id="UP000008457">
    <property type="component" value="Chromosome"/>
</dbReference>
<dbReference type="eggNOG" id="COG5492">
    <property type="taxonomic scope" value="Bacteria"/>
</dbReference>
<dbReference type="InterPro" id="IPR008979">
    <property type="entry name" value="Galactose-bd-like_sf"/>
</dbReference>
<dbReference type="HOGENOM" id="CLU_246830_0_0_9"/>
<evidence type="ECO:0000313" key="4">
    <source>
        <dbReference type="EMBL" id="AEE97826.1"/>
    </source>
</evidence>
<dbReference type="PANTHER" id="PTHR36453">
    <property type="entry name" value="SECRETED PROTEIN-RELATED"/>
    <property type="match status" value="1"/>
</dbReference>
<dbReference type="RefSeq" id="WP_013782249.1">
    <property type="nucleotide sequence ID" value="NC_015520.1"/>
</dbReference>
<dbReference type="EMBL" id="CP002360">
    <property type="protein sequence ID" value="AEE97826.1"/>
    <property type="molecule type" value="Genomic_DNA"/>
</dbReference>
<reference evidence="5" key="1">
    <citation type="submission" date="2010-11" db="EMBL/GenBank/DDBJ databases">
        <title>The complete genome of Mahella australiensis DSM 15567.</title>
        <authorList>
            <consortium name="US DOE Joint Genome Institute (JGI-PGF)"/>
            <person name="Lucas S."/>
            <person name="Copeland A."/>
            <person name="Lapidus A."/>
            <person name="Bruce D."/>
            <person name="Goodwin L."/>
            <person name="Pitluck S."/>
            <person name="Kyrpides N."/>
            <person name="Mavromatis K."/>
            <person name="Pagani I."/>
            <person name="Ivanova N."/>
            <person name="Teshima H."/>
            <person name="Brettin T."/>
            <person name="Detter J.C."/>
            <person name="Han C."/>
            <person name="Tapia R."/>
            <person name="Land M."/>
            <person name="Hauser L."/>
            <person name="Markowitz V."/>
            <person name="Cheng J.-F."/>
            <person name="Hugenholtz P."/>
            <person name="Woyke T."/>
            <person name="Wu D."/>
            <person name="Spring S."/>
            <person name="Pukall R."/>
            <person name="Steenblock K."/>
            <person name="Schneider S."/>
            <person name="Klenk H.-P."/>
            <person name="Eisen J.A."/>
        </authorList>
    </citation>
    <scope>NUCLEOTIDE SEQUENCE [LARGE SCALE GENOMIC DNA]</scope>
    <source>
        <strain evidence="5">DSM 15567 / CIP 107919 / 50-1 BON</strain>
    </source>
</reference>
<dbReference type="Gene3D" id="2.160.20.10">
    <property type="entry name" value="Single-stranded right-handed beta-helix, Pectin lyase-like"/>
    <property type="match status" value="2"/>
</dbReference>
<dbReference type="InterPro" id="IPR006626">
    <property type="entry name" value="PbH1"/>
</dbReference>
<feature type="domain" description="CBM6" evidence="3">
    <location>
        <begin position="1196"/>
        <end position="1319"/>
    </location>
</feature>
<dbReference type="InterPro" id="IPR005084">
    <property type="entry name" value="CBM6"/>
</dbReference>
<dbReference type="SMART" id="SM00606">
    <property type="entry name" value="CBD_IV"/>
    <property type="match status" value="1"/>
</dbReference>
<dbReference type="Pfam" id="PF22888">
    <property type="entry name" value="FIMAH"/>
    <property type="match status" value="2"/>
</dbReference>
<dbReference type="SUPFAM" id="SSF49785">
    <property type="entry name" value="Galactose-binding domain-like"/>
    <property type="match status" value="2"/>
</dbReference>
<dbReference type="CDD" id="cd04084">
    <property type="entry name" value="CBM6_xylanase-like"/>
    <property type="match status" value="1"/>
</dbReference>
<dbReference type="InterPro" id="IPR003343">
    <property type="entry name" value="Big_2"/>
</dbReference>
<accession>F3ZZ44</accession>
<keyword evidence="1" id="KW-0732">Signal</keyword>
<dbReference type="InterPro" id="IPR012334">
    <property type="entry name" value="Pectin_lyas_fold"/>
</dbReference>
<sequence length="1540" mass="169068">MFILSKGFLRRWMSAILAVVFLVTVFGVPVVPAISANAEGLADYYVSPDGDDSNPGTLEEPFKTIEKARDTVRAVIADGMTSDMTVMLRGGTYYLDSTVTFDEKDSGRDGYKVIYKNYPGEEPVLNGGKRITNWELYDGNIYKADVGDGIIDIPEQLGDELLVNDGFEDGMAPWIVEKPSPVDPEDIAETSTSEARTGNQSLHINEPRADGNGAMDTFQWVDVDTTKTYRYTFWAKYISGDAGFRIMQANASGQQVSFNGFQLDKTANDWKMYAGTIGPAGSGADIIWNANTVKIRFELRNYPLDNNYRTVVGEAYYDDASFKEVLSKGGPVYEGMYFNTLYENGERSWKARYPNIGDDGKNVFKDTQGPTTNTQFHFTEGDIPAVGDMSGLQVYLSQSSGWDAGIYEVKSVDYADRSVTLKYPANGVIPTQSRYYIQGAVEFLDQPGEFYLDKTTGTLYYWPREIPIERQVIEAPQLKTILEVKGSSDGNPAHDLVFEGLTIRNTDLTDNYYFIRNSEQQIAQNQISAVWMAYVHNVSFKNSKVYNAGMNGLTLAGLAQNNEVKGNMFHDIGGGAIRLLGPGIQGYPVTAHVPGTIKGLTTTSINNNNLVTNNDIYDVGFFNVYDGYGIEVNASGENTISHNRIHDITRGAVEFRNYRNDLINKTAADGVTITADNVETYLHCRNNIVEFNDIFDAITEAGDAGAIYTHDTGTGNIIRNNWVHGIEGYSIYGISDINGIYLDSDADGTMVQSNIISGFNRNDNENVKFVGIFDNDGAGYGLGDNIFHNNFIIDNKNMEIGLRIAGQPGVKVDVQKNIFNDMTKEYFLGDLPQNVIGQADNNAFYNASGEYKIEGVPNVSTLEDWQQLGYDQHSIVADPEFVDKSVLDYRLSYDSSAYKAGVVDINMKDIGLTADFPFADPDDAFDRLYVYSEQTGDKSWARLAVNDTMQLQLLGRTTNGYMADLAGADISYSSSSDNIATVDAQGIVTSVSEGVAGITVTVTKGGVTKSSTVDVLCGVDYAANKDIVEQHQLDVKPIIADVLGDFYAPGTSTLSFSSNNEDVVTVNEEGIVTGRDIGIADIIVPVSNGDITKYVAIHVQVVENTLDKVIVTSDDKLTVGGTHQLHVTGVMLGGEPADLSDAEISFSSDNQNIAVVNDDGSVTVKGYGKATIMVEVTLDGVTKTGSIQIMNRNAYDIIEAESADDLGYPVYTNPGYIWNTSSDGWARYNDVDFQYGVLEFSTSVAVSDGWAGGRVEIRLDAPAGQLIGTMVVQSTGGFQNYQTQSISIEDTPTGVHDLYLVFPDKAGGSSGNFDWFKFEPLPDDAPPVLNLTVNGTTFEDGSVFEDYQPLSFSIEVEDNLSGVENSSVTIDGEPYQPGTQMDFAGKLGQHSLVIAVEDKTGNRAEASYTFEITTSIDSMQKLLDRYKASGDIKNPLFMQLSNDLKQAEFFMDKVENQLGIDKQDTDKGLKVRYKIKDLIEDIRDKVEQKLAEANLKMAVKHMEDFKKHLNNKAMSKFVSEDAKTVLNTDADELIEAWTKE</sequence>
<dbReference type="Pfam" id="PF21231">
    <property type="entry name" value="GH141_M"/>
    <property type="match status" value="1"/>
</dbReference>
<dbReference type="GO" id="GO:0030246">
    <property type="term" value="F:carbohydrate binding"/>
    <property type="evidence" value="ECO:0007669"/>
    <property type="project" value="InterPro"/>
</dbReference>
<dbReference type="Pfam" id="PF02368">
    <property type="entry name" value="Big_2"/>
    <property type="match status" value="2"/>
</dbReference>
<dbReference type="SUPFAM" id="SSF51126">
    <property type="entry name" value="Pectin lyase-like"/>
    <property type="match status" value="1"/>
</dbReference>
<dbReference type="InterPro" id="IPR048482">
    <property type="entry name" value="GH141_ins"/>
</dbReference>
<protein>
    <submittedName>
        <fullName evidence="4">Carbohydrate binding family 6</fullName>
    </submittedName>
</protein>
<dbReference type="InterPro" id="IPR011050">
    <property type="entry name" value="Pectin_lyase_fold/virulence"/>
</dbReference>
<dbReference type="STRING" id="697281.Mahau_2690"/>
<dbReference type="PANTHER" id="PTHR36453:SF1">
    <property type="entry name" value="RIGHT HANDED BETA HELIX DOMAIN-CONTAINING PROTEIN"/>
    <property type="match status" value="1"/>
</dbReference>
<dbReference type="KEGG" id="mas:Mahau_2690"/>
<proteinExistence type="predicted"/>
<gene>
    <name evidence="4" type="ordered locus">Mahau_2690</name>
</gene>
<dbReference type="Pfam" id="PF03422">
    <property type="entry name" value="CBM_6"/>
    <property type="match status" value="1"/>
</dbReference>
<dbReference type="InterPro" id="IPR054470">
    <property type="entry name" value="FIMAH_dom"/>
</dbReference>